<feature type="transmembrane region" description="Helical" evidence="4">
    <location>
        <begin position="160"/>
        <end position="183"/>
    </location>
</feature>
<dbReference type="CDD" id="cd17352">
    <property type="entry name" value="MFS_MCT_SLC16"/>
    <property type="match status" value="1"/>
</dbReference>
<keyword evidence="7" id="KW-1185">Reference proteome</keyword>
<dbReference type="AlphaFoldDB" id="A0AAV9HPU6"/>
<dbReference type="InterPro" id="IPR050327">
    <property type="entry name" value="Proton-linked_MCT"/>
</dbReference>
<feature type="transmembrane region" description="Helical" evidence="4">
    <location>
        <begin position="195"/>
        <end position="215"/>
    </location>
</feature>
<feature type="transmembrane region" description="Helical" evidence="4">
    <location>
        <begin position="334"/>
        <end position="354"/>
    </location>
</feature>
<keyword evidence="4" id="KW-0472">Membrane</keyword>
<comment type="caution">
    <text evidence="6">The sequence shown here is derived from an EMBL/GenBank/DDBJ whole genome shotgun (WGS) entry which is preliminary data.</text>
</comment>
<feature type="region of interest" description="Disordered" evidence="3">
    <location>
        <begin position="1"/>
        <end position="43"/>
    </location>
</feature>
<feature type="transmembrane region" description="Helical" evidence="4">
    <location>
        <begin position="303"/>
        <end position="322"/>
    </location>
</feature>
<gene>
    <name evidence="6" type="ORF">QBC42DRAFT_174907</name>
</gene>
<dbReference type="GO" id="GO:0022857">
    <property type="term" value="F:transmembrane transporter activity"/>
    <property type="evidence" value="ECO:0007669"/>
    <property type="project" value="InterPro"/>
</dbReference>
<protein>
    <submittedName>
        <fullName evidence="6">Major facilitator superfamily domain-containing protein</fullName>
    </submittedName>
</protein>
<dbReference type="Gene3D" id="1.20.1250.20">
    <property type="entry name" value="MFS general substrate transporter like domains"/>
    <property type="match status" value="2"/>
</dbReference>
<evidence type="ECO:0000256" key="4">
    <source>
        <dbReference type="SAM" id="Phobius"/>
    </source>
</evidence>
<name>A0AAV9HPU6_9PEZI</name>
<feature type="transmembrane region" description="Helical" evidence="4">
    <location>
        <begin position="69"/>
        <end position="90"/>
    </location>
</feature>
<sequence>MASRGATPRTSQTISPTPPVKASEETAVATSDTDLDVGKTEKVLSDPESAVAAAPVSPFGPAPDGGARAWLVAVAAAFAFFSTLGLMNSFGVFQAYYQKHQLQNETPDRIAWIGSLSACLQFIAGGLTGPIFDRVGVIVLRIGAVLFVFSVMMTSLCTQYWHFMLAQGVLGGLSASLIQIPSFALVSQYFDKKRAAALGVVVSGSSVGGIVFPIILSKMLNDSTISFAWSVRILGFIIIPFMVFFSVVVKTRLPPRESQFFIGKAWKEPKYILLVVSIFLILMGMMTPLFYLPTYAVSRGMNVTLASYLLAIVNGASTFGRIVPGILADKFGRLNVFGLGALSTGIVILCMNTAKDTAGLVLYSIFFGLTSGTIISGQSAALSICTDQPQNLGTYIGMGVAVGSLATLIGPPVNGVLLDKYVGYSQVSIFSGVMCLAGGVVVMFTKFITPQGLFGRI</sequence>
<comment type="subcellular location">
    <subcellularLocation>
        <location evidence="1">Membrane</location>
        <topology evidence="1">Multi-pass membrane protein</topology>
    </subcellularLocation>
</comment>
<evidence type="ECO:0000313" key="7">
    <source>
        <dbReference type="Proteomes" id="UP001321749"/>
    </source>
</evidence>
<reference evidence="6" key="2">
    <citation type="submission" date="2023-06" db="EMBL/GenBank/DDBJ databases">
        <authorList>
            <consortium name="Lawrence Berkeley National Laboratory"/>
            <person name="Mondo S.J."/>
            <person name="Hensen N."/>
            <person name="Bonometti L."/>
            <person name="Westerberg I."/>
            <person name="Brannstrom I.O."/>
            <person name="Guillou S."/>
            <person name="Cros-Aarteil S."/>
            <person name="Calhoun S."/>
            <person name="Haridas S."/>
            <person name="Kuo A."/>
            <person name="Pangilinan J."/>
            <person name="Riley R."/>
            <person name="Labutti K."/>
            <person name="Andreopoulos B."/>
            <person name="Lipzen A."/>
            <person name="Chen C."/>
            <person name="Yanf M."/>
            <person name="Daum C."/>
            <person name="Ng V."/>
            <person name="Clum A."/>
            <person name="Steindorff A."/>
            <person name="Ohm R."/>
            <person name="Martin F."/>
            <person name="Silar P."/>
            <person name="Natvig D."/>
            <person name="Lalanne C."/>
            <person name="Gautier V."/>
            <person name="Ament-Velasquez S.L."/>
            <person name="Kruys A."/>
            <person name="Hutchinson M.I."/>
            <person name="Powell A.J."/>
            <person name="Barry K."/>
            <person name="Miller A.N."/>
            <person name="Grigoriev I.V."/>
            <person name="Debuchy R."/>
            <person name="Gladieux P."/>
            <person name="Thoren M.H."/>
            <person name="Johannesson H."/>
        </authorList>
    </citation>
    <scope>NUCLEOTIDE SEQUENCE</scope>
    <source>
        <strain evidence="6">PSN324</strain>
    </source>
</reference>
<comment type="similarity">
    <text evidence="2">Belongs to the major facilitator superfamily. Monocarboxylate porter (TC 2.A.1.13) family.</text>
</comment>
<dbReference type="GO" id="GO:0016020">
    <property type="term" value="C:membrane"/>
    <property type="evidence" value="ECO:0007669"/>
    <property type="project" value="UniProtKB-SubCell"/>
</dbReference>
<feature type="transmembrane region" description="Helical" evidence="4">
    <location>
        <begin position="360"/>
        <end position="385"/>
    </location>
</feature>
<accession>A0AAV9HPU6</accession>
<dbReference type="PANTHER" id="PTHR11360">
    <property type="entry name" value="MONOCARBOXYLATE TRANSPORTER"/>
    <property type="match status" value="1"/>
</dbReference>
<reference evidence="6" key="1">
    <citation type="journal article" date="2023" name="Mol. Phylogenet. Evol.">
        <title>Genome-scale phylogeny and comparative genomics of the fungal order Sordariales.</title>
        <authorList>
            <person name="Hensen N."/>
            <person name="Bonometti L."/>
            <person name="Westerberg I."/>
            <person name="Brannstrom I.O."/>
            <person name="Guillou S."/>
            <person name="Cros-Aarteil S."/>
            <person name="Calhoun S."/>
            <person name="Haridas S."/>
            <person name="Kuo A."/>
            <person name="Mondo S."/>
            <person name="Pangilinan J."/>
            <person name="Riley R."/>
            <person name="LaButti K."/>
            <person name="Andreopoulos B."/>
            <person name="Lipzen A."/>
            <person name="Chen C."/>
            <person name="Yan M."/>
            <person name="Daum C."/>
            <person name="Ng V."/>
            <person name="Clum A."/>
            <person name="Steindorff A."/>
            <person name="Ohm R.A."/>
            <person name="Martin F."/>
            <person name="Silar P."/>
            <person name="Natvig D.O."/>
            <person name="Lalanne C."/>
            <person name="Gautier V."/>
            <person name="Ament-Velasquez S.L."/>
            <person name="Kruys A."/>
            <person name="Hutchinson M.I."/>
            <person name="Powell A.J."/>
            <person name="Barry K."/>
            <person name="Miller A.N."/>
            <person name="Grigoriev I.V."/>
            <person name="Debuchy R."/>
            <person name="Gladieux P."/>
            <person name="Hiltunen Thoren M."/>
            <person name="Johannesson H."/>
        </authorList>
    </citation>
    <scope>NUCLEOTIDE SEQUENCE</scope>
    <source>
        <strain evidence="6">PSN324</strain>
    </source>
</reference>
<feature type="domain" description="Major facilitator superfamily (MFS) profile" evidence="5">
    <location>
        <begin position="69"/>
        <end position="450"/>
    </location>
</feature>
<dbReference type="InterPro" id="IPR011701">
    <property type="entry name" value="MFS"/>
</dbReference>
<feature type="transmembrane region" description="Helical" evidence="4">
    <location>
        <begin position="227"/>
        <end position="250"/>
    </location>
</feature>
<dbReference type="Proteomes" id="UP001321749">
    <property type="component" value="Unassembled WGS sequence"/>
</dbReference>
<evidence type="ECO:0000256" key="2">
    <source>
        <dbReference type="ARBA" id="ARBA00006727"/>
    </source>
</evidence>
<evidence type="ECO:0000313" key="6">
    <source>
        <dbReference type="EMBL" id="KAK4462918.1"/>
    </source>
</evidence>
<evidence type="ECO:0000256" key="3">
    <source>
        <dbReference type="SAM" id="MobiDB-lite"/>
    </source>
</evidence>
<dbReference type="InterPro" id="IPR036259">
    <property type="entry name" value="MFS_trans_sf"/>
</dbReference>
<dbReference type="EMBL" id="MU864966">
    <property type="protein sequence ID" value="KAK4462918.1"/>
    <property type="molecule type" value="Genomic_DNA"/>
</dbReference>
<evidence type="ECO:0000256" key="1">
    <source>
        <dbReference type="ARBA" id="ARBA00004141"/>
    </source>
</evidence>
<feature type="transmembrane region" description="Helical" evidence="4">
    <location>
        <begin position="429"/>
        <end position="448"/>
    </location>
</feature>
<feature type="transmembrane region" description="Helical" evidence="4">
    <location>
        <begin position="135"/>
        <end position="154"/>
    </location>
</feature>
<dbReference type="InterPro" id="IPR020846">
    <property type="entry name" value="MFS_dom"/>
</dbReference>
<feature type="transmembrane region" description="Helical" evidence="4">
    <location>
        <begin position="271"/>
        <end position="291"/>
    </location>
</feature>
<dbReference type="Pfam" id="PF07690">
    <property type="entry name" value="MFS_1"/>
    <property type="match status" value="1"/>
</dbReference>
<organism evidence="6 7">
    <name type="scientific">Cladorrhinum samala</name>
    <dbReference type="NCBI Taxonomy" id="585594"/>
    <lineage>
        <taxon>Eukaryota</taxon>
        <taxon>Fungi</taxon>
        <taxon>Dikarya</taxon>
        <taxon>Ascomycota</taxon>
        <taxon>Pezizomycotina</taxon>
        <taxon>Sordariomycetes</taxon>
        <taxon>Sordariomycetidae</taxon>
        <taxon>Sordariales</taxon>
        <taxon>Podosporaceae</taxon>
        <taxon>Cladorrhinum</taxon>
    </lineage>
</organism>
<evidence type="ECO:0000259" key="5">
    <source>
        <dbReference type="PROSITE" id="PS50850"/>
    </source>
</evidence>
<keyword evidence="4" id="KW-0812">Transmembrane</keyword>
<feature type="transmembrane region" description="Helical" evidence="4">
    <location>
        <begin position="110"/>
        <end position="128"/>
    </location>
</feature>
<proteinExistence type="inferred from homology"/>
<dbReference type="PANTHER" id="PTHR11360:SF319">
    <property type="entry name" value="MAJOR FACILITATOR SUPERFAMILY (MFS) PROFILE DOMAIN-CONTAINING PROTEIN"/>
    <property type="match status" value="1"/>
</dbReference>
<dbReference type="SUPFAM" id="SSF103473">
    <property type="entry name" value="MFS general substrate transporter"/>
    <property type="match status" value="1"/>
</dbReference>
<keyword evidence="4" id="KW-1133">Transmembrane helix</keyword>
<feature type="transmembrane region" description="Helical" evidence="4">
    <location>
        <begin position="392"/>
        <end position="409"/>
    </location>
</feature>
<dbReference type="PROSITE" id="PS50850">
    <property type="entry name" value="MFS"/>
    <property type="match status" value="1"/>
</dbReference>